<keyword evidence="4 5" id="KW-0560">Oxidoreductase</keyword>
<proteinExistence type="inferred from homology"/>
<dbReference type="InterPro" id="IPR000534">
    <property type="entry name" value="Semialdehyde_DH_NAD-bd"/>
</dbReference>
<dbReference type="EC" id="1.2.1.38" evidence="5"/>
<dbReference type="Pfam" id="PF22698">
    <property type="entry name" value="Semialdhyde_dhC_1"/>
    <property type="match status" value="1"/>
</dbReference>
<dbReference type="Proteomes" id="UP001057991">
    <property type="component" value="Chromosome"/>
</dbReference>
<evidence type="ECO:0000256" key="2">
    <source>
        <dbReference type="ARBA" id="ARBA00022605"/>
    </source>
</evidence>
<feature type="domain" description="Semialdehyde dehydrogenase NAD-binding" evidence="6">
    <location>
        <begin position="4"/>
        <end position="141"/>
    </location>
</feature>
<dbReference type="AlphaFoldDB" id="A0A9Q9LYB0"/>
<evidence type="ECO:0000256" key="4">
    <source>
        <dbReference type="ARBA" id="ARBA00023002"/>
    </source>
</evidence>
<dbReference type="GO" id="GO:0003942">
    <property type="term" value="F:N-acetyl-gamma-glutamyl-phosphate reductase activity"/>
    <property type="evidence" value="ECO:0007669"/>
    <property type="project" value="UniProtKB-UniRule"/>
</dbReference>
<keyword evidence="5" id="KW-0963">Cytoplasm</keyword>
<dbReference type="NCBIfam" id="TIGR01850">
    <property type="entry name" value="argC"/>
    <property type="match status" value="1"/>
</dbReference>
<dbReference type="InterPro" id="IPR058924">
    <property type="entry name" value="AGPR_dimerisation_dom"/>
</dbReference>
<comment type="catalytic activity">
    <reaction evidence="5">
        <text>N-acetyl-L-glutamate 5-semialdehyde + phosphate + NADP(+) = N-acetyl-L-glutamyl 5-phosphate + NADPH + H(+)</text>
        <dbReference type="Rhea" id="RHEA:21588"/>
        <dbReference type="ChEBI" id="CHEBI:15378"/>
        <dbReference type="ChEBI" id="CHEBI:29123"/>
        <dbReference type="ChEBI" id="CHEBI:43474"/>
        <dbReference type="ChEBI" id="CHEBI:57783"/>
        <dbReference type="ChEBI" id="CHEBI:57936"/>
        <dbReference type="ChEBI" id="CHEBI:58349"/>
        <dbReference type="EC" id="1.2.1.38"/>
    </reaction>
</comment>
<protein>
    <recommendedName>
        <fullName evidence="5">N-acetyl-gamma-glutamyl-phosphate reductase</fullName>
        <shortName evidence="5">AGPR</shortName>
        <ecNumber evidence="5">1.2.1.38</ecNumber>
    </recommendedName>
    <alternativeName>
        <fullName evidence="5">N-acetyl-glutamate semialdehyde dehydrogenase</fullName>
        <shortName evidence="5">NAGSA dehydrogenase</shortName>
    </alternativeName>
</protein>
<dbReference type="SUPFAM" id="SSF55347">
    <property type="entry name" value="Glyceraldehyde-3-phosphate dehydrogenase-like, C-terminal domain"/>
    <property type="match status" value="1"/>
</dbReference>
<name>A0A9Q9LYB0_9RHOB</name>
<dbReference type="PANTHER" id="PTHR32338">
    <property type="entry name" value="N-ACETYL-GAMMA-GLUTAMYL-PHOSPHATE REDUCTASE, CHLOROPLASTIC-RELATED-RELATED"/>
    <property type="match status" value="1"/>
</dbReference>
<dbReference type="InterPro" id="IPR000706">
    <property type="entry name" value="AGPR_type-1"/>
</dbReference>
<dbReference type="CDD" id="cd23934">
    <property type="entry name" value="AGPR_1_C"/>
    <property type="match status" value="1"/>
</dbReference>
<evidence type="ECO:0000256" key="5">
    <source>
        <dbReference type="HAMAP-Rule" id="MF_00150"/>
    </source>
</evidence>
<dbReference type="SMART" id="SM00859">
    <property type="entry name" value="Semialdhyde_dh"/>
    <property type="match status" value="1"/>
</dbReference>
<evidence type="ECO:0000256" key="3">
    <source>
        <dbReference type="ARBA" id="ARBA00022857"/>
    </source>
</evidence>
<dbReference type="GO" id="GO:0005737">
    <property type="term" value="C:cytoplasm"/>
    <property type="evidence" value="ECO:0007669"/>
    <property type="project" value="UniProtKB-SubCell"/>
</dbReference>
<dbReference type="PANTHER" id="PTHR32338:SF10">
    <property type="entry name" value="N-ACETYL-GAMMA-GLUTAMYL-PHOSPHATE REDUCTASE, CHLOROPLASTIC-RELATED"/>
    <property type="match status" value="1"/>
</dbReference>
<comment type="pathway">
    <text evidence="5">Amino-acid biosynthesis; L-arginine biosynthesis; N(2)-acetyl-L-ornithine from L-glutamate: step 3/4.</text>
</comment>
<feature type="active site" evidence="5">
    <location>
        <position position="149"/>
    </location>
</feature>
<comment type="function">
    <text evidence="5">Catalyzes the NADPH-dependent reduction of N-acetyl-5-glutamyl phosphate to yield N-acetyl-L-glutamate 5-semialdehyde.</text>
</comment>
<sequence>MTHKIAILGASGYTGAELVRLIATHPTMEIVALSADRKAGMEMAEVYPHLRHLDLPKLVKMDEIDFSKVDLAFAALPHGLSQALVRDLPENVKIVDLGADFRLRDPAEYEKWYGAEHVAVDLQKTAVYGLTEFYRDEIKDARLVAGTGCNAATVQFALRPLISKGLVDLDTIICDLKNGISGAGRALKENMLFAERSTDVLGYAQGGKHRHLGEFDQEFSLLAGREVRIMFTPHLVPVNRGILADCYVQGDPEAIHAALVEQYQDEPFVTVLPMGQLPGMGQVMGSNQCHLGVVGDRVPGRALVVSALDNLCKGSSGQALQNANLMLGEKETTGLELVPVFP</sequence>
<keyword evidence="1 5" id="KW-0055">Arginine biosynthesis</keyword>
<dbReference type="HAMAP" id="MF_00150">
    <property type="entry name" value="ArgC_type1"/>
    <property type="match status" value="1"/>
</dbReference>
<dbReference type="Gene3D" id="3.40.50.720">
    <property type="entry name" value="NAD(P)-binding Rossmann-like Domain"/>
    <property type="match status" value="1"/>
</dbReference>
<dbReference type="Pfam" id="PF01118">
    <property type="entry name" value="Semialdhyde_dh"/>
    <property type="match status" value="1"/>
</dbReference>
<keyword evidence="3 5" id="KW-0521">NADP</keyword>
<dbReference type="GO" id="GO:0070401">
    <property type="term" value="F:NADP+ binding"/>
    <property type="evidence" value="ECO:0007669"/>
    <property type="project" value="InterPro"/>
</dbReference>
<evidence type="ECO:0000259" key="6">
    <source>
        <dbReference type="SMART" id="SM00859"/>
    </source>
</evidence>
<dbReference type="InterPro" id="IPR050085">
    <property type="entry name" value="AGPR"/>
</dbReference>
<organism evidence="7 8">
    <name type="scientific">Aliiroseovarius crassostreae</name>
    <dbReference type="NCBI Taxonomy" id="154981"/>
    <lineage>
        <taxon>Bacteria</taxon>
        <taxon>Pseudomonadati</taxon>
        <taxon>Pseudomonadota</taxon>
        <taxon>Alphaproteobacteria</taxon>
        <taxon>Rhodobacterales</taxon>
        <taxon>Paracoccaceae</taxon>
        <taxon>Aliiroseovarius</taxon>
    </lineage>
</organism>
<dbReference type="GO" id="GO:0051287">
    <property type="term" value="F:NAD binding"/>
    <property type="evidence" value="ECO:0007669"/>
    <property type="project" value="InterPro"/>
</dbReference>
<evidence type="ECO:0000313" key="8">
    <source>
        <dbReference type="Proteomes" id="UP001057991"/>
    </source>
</evidence>
<dbReference type="RefSeq" id="WP_259783801.1">
    <property type="nucleotide sequence ID" value="NZ_CP080774.1"/>
</dbReference>
<evidence type="ECO:0000256" key="1">
    <source>
        <dbReference type="ARBA" id="ARBA00022571"/>
    </source>
</evidence>
<accession>A0A9Q9LYB0</accession>
<evidence type="ECO:0000313" key="7">
    <source>
        <dbReference type="EMBL" id="UWP94414.1"/>
    </source>
</evidence>
<reference evidence="7" key="1">
    <citation type="submission" date="2021-08" db="EMBL/GenBank/DDBJ databases">
        <authorList>
            <person name="Nwanade C."/>
            <person name="Wang M."/>
            <person name="Masoudi A."/>
            <person name="Yu Z."/>
            <person name="Liu J."/>
        </authorList>
    </citation>
    <scope>NUCLEOTIDE SEQUENCE</scope>
    <source>
        <strain evidence="7">S056</strain>
    </source>
</reference>
<keyword evidence="2 5" id="KW-0028">Amino-acid biosynthesis</keyword>
<dbReference type="GO" id="GO:0006526">
    <property type="term" value="P:L-arginine biosynthetic process"/>
    <property type="evidence" value="ECO:0007669"/>
    <property type="project" value="UniProtKB-UniRule"/>
</dbReference>
<gene>
    <name evidence="5 7" type="primary">argC</name>
    <name evidence="7" type="ORF">K3X48_09180</name>
</gene>
<dbReference type="SUPFAM" id="SSF51735">
    <property type="entry name" value="NAD(P)-binding Rossmann-fold domains"/>
    <property type="match status" value="1"/>
</dbReference>
<dbReference type="InterPro" id="IPR036291">
    <property type="entry name" value="NAD(P)-bd_dom_sf"/>
</dbReference>
<dbReference type="Gene3D" id="3.30.360.10">
    <property type="entry name" value="Dihydrodipicolinate Reductase, domain 2"/>
    <property type="match status" value="1"/>
</dbReference>
<dbReference type="EMBL" id="CP080776">
    <property type="protein sequence ID" value="UWP94414.1"/>
    <property type="molecule type" value="Genomic_DNA"/>
</dbReference>
<dbReference type="CDD" id="cd17895">
    <property type="entry name" value="AGPR_1_N"/>
    <property type="match status" value="1"/>
</dbReference>
<comment type="subcellular location">
    <subcellularLocation>
        <location evidence="5">Cytoplasm</location>
    </subcellularLocation>
</comment>
<comment type="similarity">
    <text evidence="5">Belongs to the NAGSA dehydrogenase family. Type 1 subfamily.</text>
</comment>